<evidence type="ECO:0000313" key="1">
    <source>
        <dbReference type="EMBL" id="CAI9764354.1"/>
    </source>
</evidence>
<reference evidence="1" key="1">
    <citation type="submission" date="2023-05" db="EMBL/GenBank/DDBJ databases">
        <authorList>
            <person name="Huff M."/>
        </authorList>
    </citation>
    <scope>NUCLEOTIDE SEQUENCE</scope>
</reference>
<dbReference type="EMBL" id="OU503042">
    <property type="protein sequence ID" value="CAI9764354.1"/>
    <property type="molecule type" value="Genomic_DNA"/>
</dbReference>
<evidence type="ECO:0008006" key="3">
    <source>
        <dbReference type="Google" id="ProtNLM"/>
    </source>
</evidence>
<sequence>MTKEQTYCDVILQVLNEFTCKQENISKTELIKEVISKTLLRMAAGLKRDAFVILRINGEELLEFLNSPTFERDILSIFSEIGLPHGSLQDNVIEAFVKLTVDQGMPPATDPWVVSNIVEPALKSLGDVSRQPVSQATLLVEFKRAIESVAQHLKEKPAIVAHSQNTFDGSGIKKLLSNKFELHKRLNSAIESVPKDQNGEISKECFHGALEILASAAGLPSFGAQDQMDNIRAEALKTFEVNDRKLVNEEEFKKSLIQVLETIMQLLEANPISVSTNSIVHEPRATSSIPSSP</sequence>
<dbReference type="PANTHER" id="PTHR34574">
    <property type="entry name" value="CALCIUM-BINDING EF-HAND FAMILY PROTEIN-RELATED"/>
    <property type="match status" value="1"/>
</dbReference>
<dbReference type="PANTHER" id="PTHR34574:SF13">
    <property type="entry name" value="EF-HAND DOMAIN-CONTAINING PROTEIN"/>
    <property type="match status" value="1"/>
</dbReference>
<organism evidence="1 2">
    <name type="scientific">Fraxinus pennsylvanica</name>
    <dbReference type="NCBI Taxonomy" id="56036"/>
    <lineage>
        <taxon>Eukaryota</taxon>
        <taxon>Viridiplantae</taxon>
        <taxon>Streptophyta</taxon>
        <taxon>Embryophyta</taxon>
        <taxon>Tracheophyta</taxon>
        <taxon>Spermatophyta</taxon>
        <taxon>Magnoliopsida</taxon>
        <taxon>eudicotyledons</taxon>
        <taxon>Gunneridae</taxon>
        <taxon>Pentapetalae</taxon>
        <taxon>asterids</taxon>
        <taxon>lamiids</taxon>
        <taxon>Lamiales</taxon>
        <taxon>Oleaceae</taxon>
        <taxon>Oleeae</taxon>
        <taxon>Fraxinus</taxon>
    </lineage>
</organism>
<dbReference type="Proteomes" id="UP000834106">
    <property type="component" value="Chromosome 7"/>
</dbReference>
<gene>
    <name evidence="1" type="ORF">FPE_LOCUS11784</name>
</gene>
<protein>
    <recommendedName>
        <fullName evidence="3">EF-hand domain-containing protein</fullName>
    </recommendedName>
</protein>
<evidence type="ECO:0000313" key="2">
    <source>
        <dbReference type="Proteomes" id="UP000834106"/>
    </source>
</evidence>
<dbReference type="AlphaFoldDB" id="A0AAD1Z7L1"/>
<name>A0AAD1Z7L1_9LAMI</name>
<accession>A0AAD1Z7L1</accession>
<proteinExistence type="predicted"/>
<keyword evidence="2" id="KW-1185">Reference proteome</keyword>